<keyword evidence="4" id="KW-0597">Phosphoprotein</keyword>
<dbReference type="GO" id="GO:0021987">
    <property type="term" value="P:cerebral cortex development"/>
    <property type="evidence" value="ECO:0007669"/>
    <property type="project" value="TreeGrafter"/>
</dbReference>
<dbReference type="CTD" id="10460"/>
<dbReference type="AlphaFoldDB" id="A0A6J2VAJ4"/>
<dbReference type="OrthoDB" id="10255048at2759"/>
<evidence type="ECO:0000313" key="10">
    <source>
        <dbReference type="Proteomes" id="UP000504632"/>
    </source>
</evidence>
<dbReference type="Pfam" id="PF25777">
    <property type="entry name" value="Aurora-A_bind_TACC3"/>
    <property type="match status" value="1"/>
</dbReference>
<feature type="compositionally biased region" description="Pro residues" evidence="8">
    <location>
        <begin position="359"/>
        <end position="368"/>
    </location>
</feature>
<dbReference type="InterPro" id="IPR057663">
    <property type="entry name" value="TACC3_Aurora-A_bind"/>
</dbReference>
<evidence type="ECO:0000256" key="8">
    <source>
        <dbReference type="SAM" id="MobiDB-lite"/>
    </source>
</evidence>
<dbReference type="FunFam" id="1.20.5.1700:FF:000001">
    <property type="entry name" value="Transforming acidic coiled-coil-containing protein 1 isoform 2"/>
    <property type="match status" value="1"/>
</dbReference>
<feature type="compositionally biased region" description="Polar residues" evidence="8">
    <location>
        <begin position="463"/>
        <end position="474"/>
    </location>
</feature>
<dbReference type="GO" id="GO:0007052">
    <property type="term" value="P:mitotic spindle organization"/>
    <property type="evidence" value="ECO:0007669"/>
    <property type="project" value="InterPro"/>
</dbReference>
<dbReference type="GO" id="GO:0005856">
    <property type="term" value="C:cytoskeleton"/>
    <property type="evidence" value="ECO:0007669"/>
    <property type="project" value="UniProtKB-SubCell"/>
</dbReference>
<dbReference type="GO" id="GO:0007097">
    <property type="term" value="P:nuclear migration"/>
    <property type="evidence" value="ECO:0007669"/>
    <property type="project" value="TreeGrafter"/>
</dbReference>
<evidence type="ECO:0000259" key="9">
    <source>
        <dbReference type="Pfam" id="PF05010"/>
    </source>
</evidence>
<accession>A0A6J2VAJ4</accession>
<gene>
    <name evidence="11" type="primary">tacc3</name>
</gene>
<feature type="region of interest" description="Disordered" evidence="8">
    <location>
        <begin position="96"/>
        <end position="123"/>
    </location>
</feature>
<evidence type="ECO:0000256" key="2">
    <source>
        <dbReference type="ARBA" id="ARBA00009423"/>
    </source>
</evidence>
<evidence type="ECO:0000313" key="11">
    <source>
        <dbReference type="RefSeq" id="XP_030628201.1"/>
    </source>
</evidence>
<comment type="subcellular location">
    <subcellularLocation>
        <location evidence="1">Cytoplasm</location>
        <location evidence="1">Cytoskeleton</location>
    </subcellularLocation>
</comment>
<keyword evidence="6" id="KW-0206">Cytoskeleton</keyword>
<dbReference type="PANTHER" id="PTHR13924:SF4">
    <property type="entry name" value="TRANSFORMING ACIDIC COILED-COIL-CONTAINING PROTEIN 3"/>
    <property type="match status" value="1"/>
</dbReference>
<dbReference type="Proteomes" id="UP000504632">
    <property type="component" value="Chromosome 4"/>
</dbReference>
<dbReference type="Pfam" id="PF05010">
    <property type="entry name" value="TACC_C"/>
    <property type="match status" value="1"/>
</dbReference>
<feature type="domain" description="Transforming acidic coiled-coil-containing protein C-terminal" evidence="9">
    <location>
        <begin position="711"/>
        <end position="908"/>
    </location>
</feature>
<feature type="compositionally biased region" description="Polar residues" evidence="8">
    <location>
        <begin position="503"/>
        <end position="516"/>
    </location>
</feature>
<feature type="coiled-coil region" evidence="7">
    <location>
        <begin position="724"/>
        <end position="790"/>
    </location>
</feature>
<evidence type="ECO:0000256" key="5">
    <source>
        <dbReference type="ARBA" id="ARBA00023054"/>
    </source>
</evidence>
<feature type="coiled-coil region" evidence="7">
    <location>
        <begin position="826"/>
        <end position="910"/>
    </location>
</feature>
<feature type="compositionally biased region" description="Low complexity" evidence="8">
    <location>
        <begin position="399"/>
        <end position="414"/>
    </location>
</feature>
<reference evidence="11" key="1">
    <citation type="submission" date="2025-08" db="UniProtKB">
        <authorList>
            <consortium name="RefSeq"/>
        </authorList>
    </citation>
    <scope>IDENTIFICATION</scope>
</reference>
<keyword evidence="3" id="KW-0963">Cytoplasm</keyword>
<evidence type="ECO:0000256" key="7">
    <source>
        <dbReference type="SAM" id="Coils"/>
    </source>
</evidence>
<feature type="compositionally biased region" description="Basic and acidic residues" evidence="8">
    <location>
        <begin position="177"/>
        <end position="186"/>
    </location>
</feature>
<feature type="compositionally biased region" description="Low complexity" evidence="8">
    <location>
        <begin position="537"/>
        <end position="548"/>
    </location>
</feature>
<feature type="compositionally biased region" description="Polar residues" evidence="8">
    <location>
        <begin position="281"/>
        <end position="294"/>
    </location>
</feature>
<keyword evidence="10" id="KW-1185">Reference proteome</keyword>
<dbReference type="Gene3D" id="1.20.5.1700">
    <property type="match status" value="1"/>
</dbReference>
<feature type="compositionally biased region" description="Basic and acidic residues" evidence="8">
    <location>
        <begin position="313"/>
        <end position="324"/>
    </location>
</feature>
<organism evidence="10 11">
    <name type="scientific">Chanos chanos</name>
    <name type="common">Milkfish</name>
    <name type="synonym">Mugil chanos</name>
    <dbReference type="NCBI Taxonomy" id="29144"/>
    <lineage>
        <taxon>Eukaryota</taxon>
        <taxon>Metazoa</taxon>
        <taxon>Chordata</taxon>
        <taxon>Craniata</taxon>
        <taxon>Vertebrata</taxon>
        <taxon>Euteleostomi</taxon>
        <taxon>Actinopterygii</taxon>
        <taxon>Neopterygii</taxon>
        <taxon>Teleostei</taxon>
        <taxon>Ostariophysi</taxon>
        <taxon>Gonorynchiformes</taxon>
        <taxon>Chanidae</taxon>
        <taxon>Chanos</taxon>
    </lineage>
</organism>
<evidence type="ECO:0000256" key="3">
    <source>
        <dbReference type="ARBA" id="ARBA00022490"/>
    </source>
</evidence>
<sequence length="914" mass="100728">MTSLPVNDENRGVYPGRKYSGSETSCDIFALEQPTGRPSILRQSQVDNVPSKPGPKGVKVCFQTPRRDPITKKIVSPNRTGKMSALADCTKALETQKNGGAESVDVSDQNDVPYPDDDMPIVSKGGYNFDFDNLDAINPFQGSTKMTLSPPRPFLSPTPQEAAEKNEPTVDGCSPKAHSDSEKPIKSENALDETLPFIPSVENSIADVSTEVRSTDSSVIIELKNPGTLVNEQGVSDTGEPEVSEAAASLEKGPVDKNIPEVQESPLPPKGSYNFDFDNFDSINPFQTGGSKICNSPVLGKKPLGDSFPATEVEAKISESKQEESENALQQQVVQEVPETKPSTTETVSDLKETAEPAEAPPAQPSPVPNKGGPMVLEFNFDDGTEVKRKPPPKHLGKRPSGTKSTTKKTVVAPAEKKGQSPSKQKTLGSPVKPEDSAPSDIPVGKGTYSFDFDKFDEPNFNPFGTKNRMTNSPPRDGFASPVIKRKDEPSDQAPEAPAEQVDQPSGNPSLPSTGNEIPKMEETSTSEKQVDKEHSSSVSQVAQSPVKQEQHTAMIPEPSDPDQPSQISQDLPGANEEFVPGTMFMSSDFDGQIDYLEQFGSSSFKESALRKQSLYLKFDPLLRESPKKAGASTCTMGFNLPRPSLAARMESKTELKQEEKLQTDKVKLLDDFPVLDAGPLAQDPAVLDLLVPTFRQPVKNEDAIIEVLKYSQKDMDAALETVQKEAQAREEEWKAQCEQLRQDNHHMGIVMSEFEATVAKIMAEREKEREAAQAELNKVLQEKEQVVMDLNAMEHSFSELFKRLNKHKEVIEGYKKNEETLKLCAQDYMARIKKEEQRYQSLKAHAEEKINQANQEIAEVRSKLKAEVSALKVQLKREQLKVQSLEKSLDQKTKEVEEVTKLCDELIANVEKR</sequence>
<feature type="region of interest" description="Disordered" evidence="8">
    <location>
        <begin position="230"/>
        <end position="581"/>
    </location>
</feature>
<dbReference type="GO" id="GO:0005737">
    <property type="term" value="C:cytoplasm"/>
    <property type="evidence" value="ECO:0007669"/>
    <property type="project" value="TreeGrafter"/>
</dbReference>
<dbReference type="InParanoid" id="A0A6J2VAJ4"/>
<dbReference type="RefSeq" id="XP_030628201.1">
    <property type="nucleotide sequence ID" value="XM_030772341.1"/>
</dbReference>
<dbReference type="GeneID" id="115810411"/>
<protein>
    <submittedName>
        <fullName evidence="11">Transforming acidic coiled-coil-containing protein 3</fullName>
    </submittedName>
</protein>
<evidence type="ECO:0000256" key="1">
    <source>
        <dbReference type="ARBA" id="ARBA00004245"/>
    </source>
</evidence>
<evidence type="ECO:0000256" key="4">
    <source>
        <dbReference type="ARBA" id="ARBA00022553"/>
    </source>
</evidence>
<dbReference type="PANTHER" id="PTHR13924">
    <property type="entry name" value="TRANSFORMING ACIDIC COILED-COIL CONTAINING PROTEIN 1/2"/>
    <property type="match status" value="1"/>
</dbReference>
<dbReference type="InterPro" id="IPR007707">
    <property type="entry name" value="TACC_C"/>
</dbReference>
<proteinExistence type="inferred from homology"/>
<comment type="similarity">
    <text evidence="2">Belongs to the TACC family.</text>
</comment>
<dbReference type="FunCoup" id="A0A6J2VAJ4">
    <property type="interactions" value="1641"/>
</dbReference>
<feature type="region of interest" description="Disordered" evidence="8">
    <location>
        <begin position="142"/>
        <end position="191"/>
    </location>
</feature>
<name>A0A6J2VAJ4_CHACN</name>
<evidence type="ECO:0000256" key="6">
    <source>
        <dbReference type="ARBA" id="ARBA00023212"/>
    </source>
</evidence>
<dbReference type="InterPro" id="IPR039915">
    <property type="entry name" value="TACC"/>
</dbReference>
<keyword evidence="5 7" id="KW-0175">Coiled coil</keyword>